<name>A0A3A1YN84_9GAMM</name>
<evidence type="ECO:0000259" key="6">
    <source>
        <dbReference type="PROSITE" id="PS50893"/>
    </source>
</evidence>
<keyword evidence="4 7" id="KW-0067">ATP-binding</keyword>
<sequence>MSFFSRLGSFFTSQGHDLKLSNDTKAQTATEKSEILLDLETASADNKTTANGNEANPSSQEKSEQPSSPILDSSGQVIVHNVSKSYPTRRGTKQILTDVNFTLKKGEKLGILGRNGSGKSTLIRLLSGVENPTTGSIILDNMTLSWPIAFSGAFQGSLTGMDNLRFICRIYNADPEKVLQFTEDFAELGDYLYEPVKSYSSGMRARLAFALSLSIDFDCYLIDEVIAVGDASFSKKCRQALFEQNKEKSLILVSHSAKSIKEYCDRAIVLDQGRMLEFADIDQAYNYYQDIMTSPSNDRSKKK</sequence>
<feature type="region of interest" description="Disordered" evidence="5">
    <location>
        <begin position="25"/>
        <end position="74"/>
    </location>
</feature>
<gene>
    <name evidence="7" type="ORF">CKF58_03595</name>
</gene>
<evidence type="ECO:0000313" key="7">
    <source>
        <dbReference type="EMBL" id="RIY38698.1"/>
    </source>
</evidence>
<dbReference type="InterPro" id="IPR003439">
    <property type="entry name" value="ABC_transporter-like_ATP-bd"/>
</dbReference>
<dbReference type="GO" id="GO:0005524">
    <property type="term" value="F:ATP binding"/>
    <property type="evidence" value="ECO:0007669"/>
    <property type="project" value="UniProtKB-KW"/>
</dbReference>
<evidence type="ECO:0000256" key="5">
    <source>
        <dbReference type="SAM" id="MobiDB-lite"/>
    </source>
</evidence>
<dbReference type="PROSITE" id="PS00211">
    <property type="entry name" value="ABC_TRANSPORTER_1"/>
    <property type="match status" value="1"/>
</dbReference>
<dbReference type="InterPro" id="IPR015860">
    <property type="entry name" value="ABC_transpr_TagH-like"/>
</dbReference>
<proteinExistence type="inferred from homology"/>
<dbReference type="GO" id="GO:0016887">
    <property type="term" value="F:ATP hydrolysis activity"/>
    <property type="evidence" value="ECO:0007669"/>
    <property type="project" value="InterPro"/>
</dbReference>
<feature type="compositionally biased region" description="Low complexity" evidence="5">
    <location>
        <begin position="57"/>
        <end position="69"/>
    </location>
</feature>
<dbReference type="AlphaFoldDB" id="A0A3A1YN84"/>
<dbReference type="PROSITE" id="PS50893">
    <property type="entry name" value="ABC_TRANSPORTER_2"/>
    <property type="match status" value="1"/>
</dbReference>
<accession>A0A3A1YN84</accession>
<feature type="domain" description="ABC transporter" evidence="6">
    <location>
        <begin position="77"/>
        <end position="297"/>
    </location>
</feature>
<dbReference type="SMART" id="SM00382">
    <property type="entry name" value="AAA"/>
    <property type="match status" value="1"/>
</dbReference>
<dbReference type="InterPro" id="IPR027417">
    <property type="entry name" value="P-loop_NTPase"/>
</dbReference>
<evidence type="ECO:0000313" key="8">
    <source>
        <dbReference type="Proteomes" id="UP000265916"/>
    </source>
</evidence>
<feature type="compositionally biased region" description="Polar residues" evidence="5">
    <location>
        <begin position="43"/>
        <end position="56"/>
    </location>
</feature>
<evidence type="ECO:0000256" key="1">
    <source>
        <dbReference type="ARBA" id="ARBA00005417"/>
    </source>
</evidence>
<dbReference type="Pfam" id="PF00005">
    <property type="entry name" value="ABC_tran"/>
    <property type="match status" value="1"/>
</dbReference>
<dbReference type="GO" id="GO:0016020">
    <property type="term" value="C:membrane"/>
    <property type="evidence" value="ECO:0007669"/>
    <property type="project" value="InterPro"/>
</dbReference>
<dbReference type="InterPro" id="IPR003593">
    <property type="entry name" value="AAA+_ATPase"/>
</dbReference>
<dbReference type="Proteomes" id="UP000265916">
    <property type="component" value="Unassembled WGS sequence"/>
</dbReference>
<keyword evidence="8" id="KW-1185">Reference proteome</keyword>
<keyword evidence="3" id="KW-0547">Nucleotide-binding</keyword>
<dbReference type="PANTHER" id="PTHR46743">
    <property type="entry name" value="TEICHOIC ACIDS EXPORT ATP-BINDING PROTEIN TAGH"/>
    <property type="match status" value="1"/>
</dbReference>
<organism evidence="7 8">
    <name type="scientific">Psittacicella hinzii</name>
    <dbReference type="NCBI Taxonomy" id="2028575"/>
    <lineage>
        <taxon>Bacteria</taxon>
        <taxon>Pseudomonadati</taxon>
        <taxon>Pseudomonadota</taxon>
        <taxon>Gammaproteobacteria</taxon>
        <taxon>Pasteurellales</taxon>
        <taxon>Psittacicellaceae</taxon>
        <taxon>Psittacicella</taxon>
    </lineage>
</organism>
<evidence type="ECO:0000256" key="3">
    <source>
        <dbReference type="ARBA" id="ARBA00022741"/>
    </source>
</evidence>
<dbReference type="Gene3D" id="3.40.50.300">
    <property type="entry name" value="P-loop containing nucleotide triphosphate hydrolases"/>
    <property type="match status" value="1"/>
</dbReference>
<comment type="caution">
    <text evidence="7">The sequence shown here is derived from an EMBL/GenBank/DDBJ whole genome shotgun (WGS) entry which is preliminary data.</text>
</comment>
<dbReference type="PANTHER" id="PTHR46743:SF2">
    <property type="entry name" value="TEICHOIC ACIDS EXPORT ATP-BINDING PROTEIN TAGH"/>
    <property type="match status" value="1"/>
</dbReference>
<dbReference type="InterPro" id="IPR017871">
    <property type="entry name" value="ABC_transporter-like_CS"/>
</dbReference>
<dbReference type="GO" id="GO:0140359">
    <property type="term" value="F:ABC-type transporter activity"/>
    <property type="evidence" value="ECO:0007669"/>
    <property type="project" value="InterPro"/>
</dbReference>
<dbReference type="SUPFAM" id="SSF52540">
    <property type="entry name" value="P-loop containing nucleoside triphosphate hydrolases"/>
    <property type="match status" value="1"/>
</dbReference>
<evidence type="ECO:0000256" key="2">
    <source>
        <dbReference type="ARBA" id="ARBA00022448"/>
    </source>
</evidence>
<keyword evidence="2" id="KW-0813">Transport</keyword>
<dbReference type="OrthoDB" id="9778870at2"/>
<dbReference type="EMBL" id="NRJG01000057">
    <property type="protein sequence ID" value="RIY38698.1"/>
    <property type="molecule type" value="Genomic_DNA"/>
</dbReference>
<protein>
    <submittedName>
        <fullName evidence="7">ATP-binding protein</fullName>
    </submittedName>
</protein>
<evidence type="ECO:0000256" key="4">
    <source>
        <dbReference type="ARBA" id="ARBA00022840"/>
    </source>
</evidence>
<dbReference type="CDD" id="cd03220">
    <property type="entry name" value="ABC_KpsT_Wzt"/>
    <property type="match status" value="1"/>
</dbReference>
<reference evidence="7 8" key="1">
    <citation type="submission" date="2017-08" db="EMBL/GenBank/DDBJ databases">
        <title>Reclassification of Bisgaard taxon 37 and 44.</title>
        <authorList>
            <person name="Christensen H."/>
        </authorList>
    </citation>
    <scope>NUCLEOTIDE SEQUENCE [LARGE SCALE GENOMIC DNA]</scope>
    <source>
        <strain evidence="7 8">111</strain>
    </source>
</reference>
<dbReference type="InterPro" id="IPR050683">
    <property type="entry name" value="Bact_Polysacc_Export_ATP-bd"/>
</dbReference>
<comment type="similarity">
    <text evidence="1">Belongs to the ABC transporter superfamily.</text>
</comment>